<protein>
    <recommendedName>
        <fullName evidence="2">FAD/NAD(P)-binding domain-containing protein</fullName>
    </recommendedName>
</protein>
<feature type="region of interest" description="Disordered" evidence="1">
    <location>
        <begin position="170"/>
        <end position="244"/>
    </location>
</feature>
<comment type="caution">
    <text evidence="3">The sequence shown here is derived from an EMBL/GenBank/DDBJ whole genome shotgun (WGS) entry which is preliminary data.</text>
</comment>
<dbReference type="SUPFAM" id="SSF51905">
    <property type="entry name" value="FAD/NAD(P)-binding domain"/>
    <property type="match status" value="1"/>
</dbReference>
<evidence type="ECO:0000313" key="4">
    <source>
        <dbReference type="Proteomes" id="UP001157109"/>
    </source>
</evidence>
<name>A0ABQ6HQD5_9MICO</name>
<feature type="domain" description="FAD/NAD(P)-binding" evidence="2">
    <location>
        <begin position="7"/>
        <end position="166"/>
    </location>
</feature>
<dbReference type="PRINTS" id="PR00368">
    <property type="entry name" value="FADPNR"/>
</dbReference>
<reference evidence="4" key="1">
    <citation type="journal article" date="2019" name="Int. J. Syst. Evol. Microbiol.">
        <title>The Global Catalogue of Microorganisms (GCM) 10K type strain sequencing project: providing services to taxonomists for standard genome sequencing and annotation.</title>
        <authorList>
            <consortium name="The Broad Institute Genomics Platform"/>
            <consortium name="The Broad Institute Genome Sequencing Center for Infectious Disease"/>
            <person name="Wu L."/>
            <person name="Ma J."/>
        </authorList>
    </citation>
    <scope>NUCLEOTIDE SEQUENCE [LARGE SCALE GENOMIC DNA]</scope>
    <source>
        <strain evidence="4">NBRC 105830</strain>
    </source>
</reference>
<dbReference type="PANTHER" id="PTHR43014">
    <property type="entry name" value="MERCURIC REDUCTASE"/>
    <property type="match status" value="1"/>
</dbReference>
<dbReference type="InterPro" id="IPR023753">
    <property type="entry name" value="FAD/NAD-binding_dom"/>
</dbReference>
<feature type="compositionally biased region" description="Low complexity" evidence="1">
    <location>
        <begin position="172"/>
        <end position="244"/>
    </location>
</feature>
<organism evidence="3 4">
    <name type="scientific">Arsenicicoccus piscis</name>
    <dbReference type="NCBI Taxonomy" id="673954"/>
    <lineage>
        <taxon>Bacteria</taxon>
        <taxon>Bacillati</taxon>
        <taxon>Actinomycetota</taxon>
        <taxon>Actinomycetes</taxon>
        <taxon>Micrococcales</taxon>
        <taxon>Intrasporangiaceae</taxon>
        <taxon>Arsenicicoccus</taxon>
    </lineage>
</organism>
<accession>A0ABQ6HQD5</accession>
<sequence>MIERTSSVVILGGGPGGYEAALVAAQLGASVTVVDRDGLGGSSVLTDCVPSKALISTASFMTRLDDTRALGVHLEDPVSGHTSDPEVDDVAVADLPIINRRILDLASAQSADIQARLESEGVRILRGVGRLVGPLEVEATPADGGDPERLTADVVLVCTGATPGCCPPRCPTASASSRGSRSGTCPRSPSGSSSSAPVSPAPSWRTATSRSAPTSPSSPRASTCCPVRTRTPPRSSRTCSSDAA</sequence>
<keyword evidence="4" id="KW-1185">Reference proteome</keyword>
<dbReference type="PRINTS" id="PR00411">
    <property type="entry name" value="PNDRDTASEI"/>
</dbReference>
<dbReference type="InterPro" id="IPR036188">
    <property type="entry name" value="FAD/NAD-bd_sf"/>
</dbReference>
<dbReference type="PANTHER" id="PTHR43014:SF1">
    <property type="entry name" value="NAD(P)H DEHYDROGENASE (QUINONE)"/>
    <property type="match status" value="1"/>
</dbReference>
<dbReference type="Pfam" id="PF07992">
    <property type="entry name" value="Pyr_redox_2"/>
    <property type="match status" value="1"/>
</dbReference>
<dbReference type="Gene3D" id="3.50.50.60">
    <property type="entry name" value="FAD/NAD(P)-binding domain"/>
    <property type="match status" value="1"/>
</dbReference>
<proteinExistence type="predicted"/>
<gene>
    <name evidence="3" type="ORF">GCM10025862_23980</name>
</gene>
<evidence type="ECO:0000313" key="3">
    <source>
        <dbReference type="EMBL" id="GMA20377.1"/>
    </source>
</evidence>
<evidence type="ECO:0000259" key="2">
    <source>
        <dbReference type="Pfam" id="PF07992"/>
    </source>
</evidence>
<dbReference type="EMBL" id="BSUJ01000001">
    <property type="protein sequence ID" value="GMA20377.1"/>
    <property type="molecule type" value="Genomic_DNA"/>
</dbReference>
<evidence type="ECO:0000256" key="1">
    <source>
        <dbReference type="SAM" id="MobiDB-lite"/>
    </source>
</evidence>
<dbReference type="Proteomes" id="UP001157109">
    <property type="component" value="Unassembled WGS sequence"/>
</dbReference>